<comment type="pathway">
    <text evidence="3 19">Cofactor biosynthesis; adenosylcobalamin biosynthesis; adenosylcobalamin from cob(II)yrinate a,c-diamide: step 7/7.</text>
</comment>
<evidence type="ECO:0000256" key="10">
    <source>
        <dbReference type="ARBA" id="ARBA00022692"/>
    </source>
</evidence>
<dbReference type="InterPro" id="IPR003805">
    <property type="entry name" value="CobS"/>
</dbReference>
<sequence length="260" mass="26455">MLDSLRCALAFLTRLPVGEANFDGRDVGRSTAYFPVVGALLALLELAVLALALPRLGAMAAAVLACAAMARLTGAFHLDAIADMADGFGGGLTRERVLEIMRDHVIGAYGAVTLILALGLRAAALAGLASAGLGILGAWLIAASAWSRCASAWMGWALPYARASGQHGQKRLGAAVTDHVGRREVIVATSLAAALSLAAFACSLDAWALPLALTLGVSLVTVAAMARLCLRRIGGVTGDTLGATTQAVELAVLTLGLALT</sequence>
<protein>
    <recommendedName>
        <fullName evidence="6 19">Adenosylcobinamide-GDP ribazoletransferase</fullName>
        <ecNumber evidence="5 19">2.7.8.26</ecNumber>
    </recommendedName>
    <alternativeName>
        <fullName evidence="16 19">Cobalamin synthase</fullName>
    </alternativeName>
    <alternativeName>
        <fullName evidence="15 19">Cobalamin-5'-phosphate synthase</fullName>
    </alternativeName>
</protein>
<evidence type="ECO:0000256" key="12">
    <source>
        <dbReference type="ARBA" id="ARBA00022989"/>
    </source>
</evidence>
<feature type="transmembrane region" description="Helical" evidence="19">
    <location>
        <begin position="180"/>
        <end position="201"/>
    </location>
</feature>
<keyword evidence="10 19" id="KW-0812">Transmembrane</keyword>
<evidence type="ECO:0000256" key="17">
    <source>
        <dbReference type="ARBA" id="ARBA00048623"/>
    </source>
</evidence>
<dbReference type="STRING" id="391625.PPSIR1_07822"/>
<dbReference type="AlphaFoldDB" id="A6GCV9"/>
<dbReference type="Proteomes" id="UP000005801">
    <property type="component" value="Unassembled WGS sequence"/>
</dbReference>
<evidence type="ECO:0000256" key="9">
    <source>
        <dbReference type="ARBA" id="ARBA00022679"/>
    </source>
</evidence>
<dbReference type="EMBL" id="ABCS01000068">
    <property type="protein sequence ID" value="EDM76283.1"/>
    <property type="molecule type" value="Genomic_DNA"/>
</dbReference>
<keyword evidence="12 19" id="KW-1133">Transmembrane helix</keyword>
<evidence type="ECO:0000313" key="20">
    <source>
        <dbReference type="EMBL" id="EDM76283.1"/>
    </source>
</evidence>
<evidence type="ECO:0000313" key="21">
    <source>
        <dbReference type="Proteomes" id="UP000005801"/>
    </source>
</evidence>
<comment type="cofactor">
    <cofactor evidence="1 19">
        <name>Mg(2+)</name>
        <dbReference type="ChEBI" id="CHEBI:18420"/>
    </cofactor>
</comment>
<evidence type="ECO:0000256" key="8">
    <source>
        <dbReference type="ARBA" id="ARBA00022573"/>
    </source>
</evidence>
<evidence type="ECO:0000256" key="19">
    <source>
        <dbReference type="HAMAP-Rule" id="MF_00719"/>
    </source>
</evidence>
<dbReference type="RefSeq" id="WP_006974550.1">
    <property type="nucleotide sequence ID" value="NZ_ABCS01000068.1"/>
</dbReference>
<comment type="caution">
    <text evidence="19">Lacks conserved residue(s) required for the propagation of feature annotation.</text>
</comment>
<keyword evidence="13 19" id="KW-0472">Membrane</keyword>
<proteinExistence type="inferred from homology"/>
<comment type="catalytic activity">
    <reaction evidence="18 19">
        <text>alpha-ribazole 5'-phosphate + adenosylcob(III)inamide-GDP = adenosylcob(III)alamin 5'-phosphate + GMP + H(+)</text>
        <dbReference type="Rhea" id="RHEA:23560"/>
        <dbReference type="ChEBI" id="CHEBI:15378"/>
        <dbReference type="ChEBI" id="CHEBI:57918"/>
        <dbReference type="ChEBI" id="CHEBI:58115"/>
        <dbReference type="ChEBI" id="CHEBI:60487"/>
        <dbReference type="ChEBI" id="CHEBI:60493"/>
        <dbReference type="EC" id="2.7.8.26"/>
    </reaction>
</comment>
<dbReference type="PANTHER" id="PTHR34148">
    <property type="entry name" value="ADENOSYLCOBINAMIDE-GDP RIBAZOLETRANSFERASE"/>
    <property type="match status" value="1"/>
</dbReference>
<dbReference type="PANTHER" id="PTHR34148:SF1">
    <property type="entry name" value="ADENOSYLCOBINAMIDE-GDP RIBAZOLETRANSFERASE"/>
    <property type="match status" value="1"/>
</dbReference>
<evidence type="ECO:0000256" key="15">
    <source>
        <dbReference type="ARBA" id="ARBA00032605"/>
    </source>
</evidence>
<dbReference type="GO" id="GO:0008818">
    <property type="term" value="F:cobalamin 5'-phosphate synthase activity"/>
    <property type="evidence" value="ECO:0007669"/>
    <property type="project" value="UniProtKB-UniRule"/>
</dbReference>
<organism evidence="20 21">
    <name type="scientific">Plesiocystis pacifica SIR-1</name>
    <dbReference type="NCBI Taxonomy" id="391625"/>
    <lineage>
        <taxon>Bacteria</taxon>
        <taxon>Pseudomonadati</taxon>
        <taxon>Myxococcota</taxon>
        <taxon>Polyangia</taxon>
        <taxon>Nannocystales</taxon>
        <taxon>Nannocystaceae</taxon>
        <taxon>Plesiocystis</taxon>
    </lineage>
</organism>
<dbReference type="UniPathway" id="UPA00148">
    <property type="reaction ID" value="UER00238"/>
</dbReference>
<accession>A6GCV9</accession>
<comment type="function">
    <text evidence="14 19">Joins adenosylcobinamide-GDP and alpha-ribazole to generate adenosylcobalamin (Ado-cobalamin). Also synthesizes adenosylcobalamin 5'-phosphate from adenosylcobinamide-GDP and alpha-ribazole 5'-phosphate.</text>
</comment>
<name>A6GCV9_9BACT</name>
<feature type="transmembrane region" description="Helical" evidence="19">
    <location>
        <begin position="32"/>
        <end position="53"/>
    </location>
</feature>
<dbReference type="Pfam" id="PF02654">
    <property type="entry name" value="CobS"/>
    <property type="match status" value="1"/>
</dbReference>
<keyword evidence="11 19" id="KW-0460">Magnesium</keyword>
<comment type="subcellular location">
    <subcellularLocation>
        <location evidence="2 19">Cell membrane</location>
        <topology evidence="2 19">Multi-pass membrane protein</topology>
    </subcellularLocation>
</comment>
<evidence type="ECO:0000256" key="14">
    <source>
        <dbReference type="ARBA" id="ARBA00025228"/>
    </source>
</evidence>
<reference evidence="20 21" key="1">
    <citation type="submission" date="2007-06" db="EMBL/GenBank/DDBJ databases">
        <authorList>
            <person name="Shimkets L."/>
            <person name="Ferriera S."/>
            <person name="Johnson J."/>
            <person name="Kravitz S."/>
            <person name="Beeson K."/>
            <person name="Sutton G."/>
            <person name="Rogers Y.-H."/>
            <person name="Friedman R."/>
            <person name="Frazier M."/>
            <person name="Venter J.C."/>
        </authorList>
    </citation>
    <scope>NUCLEOTIDE SEQUENCE [LARGE SCALE GENOMIC DNA]</scope>
    <source>
        <strain evidence="20 21">SIR-1</strain>
    </source>
</reference>
<keyword evidence="21" id="KW-1185">Reference proteome</keyword>
<feature type="transmembrane region" description="Helical" evidence="19">
    <location>
        <begin position="207"/>
        <end position="230"/>
    </location>
</feature>
<keyword evidence="7 19" id="KW-1003">Cell membrane</keyword>
<evidence type="ECO:0000256" key="3">
    <source>
        <dbReference type="ARBA" id="ARBA00004663"/>
    </source>
</evidence>
<evidence type="ECO:0000256" key="2">
    <source>
        <dbReference type="ARBA" id="ARBA00004651"/>
    </source>
</evidence>
<dbReference type="GO" id="GO:0005886">
    <property type="term" value="C:plasma membrane"/>
    <property type="evidence" value="ECO:0007669"/>
    <property type="project" value="UniProtKB-SubCell"/>
</dbReference>
<dbReference type="OrthoDB" id="9794223at2"/>
<evidence type="ECO:0000256" key="5">
    <source>
        <dbReference type="ARBA" id="ARBA00013200"/>
    </source>
</evidence>
<comment type="similarity">
    <text evidence="4 19">Belongs to the CobS family.</text>
</comment>
<keyword evidence="8 19" id="KW-0169">Cobalamin biosynthesis</keyword>
<evidence type="ECO:0000256" key="6">
    <source>
        <dbReference type="ARBA" id="ARBA00015850"/>
    </source>
</evidence>
<dbReference type="EC" id="2.7.8.26" evidence="5 19"/>
<dbReference type="HAMAP" id="MF_00719">
    <property type="entry name" value="CobS"/>
    <property type="match status" value="1"/>
</dbReference>
<evidence type="ECO:0000256" key="1">
    <source>
        <dbReference type="ARBA" id="ARBA00001946"/>
    </source>
</evidence>
<evidence type="ECO:0000256" key="18">
    <source>
        <dbReference type="ARBA" id="ARBA00049504"/>
    </source>
</evidence>
<evidence type="ECO:0000256" key="4">
    <source>
        <dbReference type="ARBA" id="ARBA00010561"/>
    </source>
</evidence>
<evidence type="ECO:0000256" key="11">
    <source>
        <dbReference type="ARBA" id="ARBA00022842"/>
    </source>
</evidence>
<comment type="catalytic activity">
    <reaction evidence="17 19">
        <text>alpha-ribazole + adenosylcob(III)inamide-GDP = adenosylcob(III)alamin + GMP + H(+)</text>
        <dbReference type="Rhea" id="RHEA:16049"/>
        <dbReference type="ChEBI" id="CHEBI:10329"/>
        <dbReference type="ChEBI" id="CHEBI:15378"/>
        <dbReference type="ChEBI" id="CHEBI:18408"/>
        <dbReference type="ChEBI" id="CHEBI:58115"/>
        <dbReference type="ChEBI" id="CHEBI:60487"/>
        <dbReference type="EC" id="2.7.8.26"/>
    </reaction>
</comment>
<keyword evidence="9 19" id="KW-0808">Transferase</keyword>
<evidence type="ECO:0000256" key="16">
    <source>
        <dbReference type="ARBA" id="ARBA00032853"/>
    </source>
</evidence>
<evidence type="ECO:0000256" key="13">
    <source>
        <dbReference type="ARBA" id="ARBA00023136"/>
    </source>
</evidence>
<dbReference type="GO" id="GO:0051073">
    <property type="term" value="F:adenosylcobinamide-GDP ribazoletransferase activity"/>
    <property type="evidence" value="ECO:0007669"/>
    <property type="project" value="UniProtKB-UniRule"/>
</dbReference>
<dbReference type="GO" id="GO:0009236">
    <property type="term" value="P:cobalamin biosynthetic process"/>
    <property type="evidence" value="ECO:0007669"/>
    <property type="project" value="UniProtKB-UniRule"/>
</dbReference>
<gene>
    <name evidence="19 20" type="primary">cobS</name>
    <name evidence="20" type="ORF">PPSIR1_07822</name>
</gene>
<dbReference type="NCBIfam" id="TIGR00317">
    <property type="entry name" value="cobS"/>
    <property type="match status" value="1"/>
</dbReference>
<comment type="caution">
    <text evidence="20">The sequence shown here is derived from an EMBL/GenBank/DDBJ whole genome shotgun (WGS) entry which is preliminary data.</text>
</comment>
<dbReference type="eggNOG" id="COG0368">
    <property type="taxonomic scope" value="Bacteria"/>
</dbReference>
<evidence type="ECO:0000256" key="7">
    <source>
        <dbReference type="ARBA" id="ARBA00022475"/>
    </source>
</evidence>